<sequence length="288" mass="31801">MSVQAQEQQRHQWLEAIGIDSWLPRAPLPGAAPSPDWVEAFSYPEAEAQWQQDSGFDEGGDQPPSSRPSRPAGPRIDTAALLDEPKQPVAQTPAERSAAEPTLAEPRTAEPQVHAPVRATKPEPAPRFKLAFLVRGDLLIVDSLPPHQADGFSRQHRRLLQGITNALGLPADAELSSPFMLPWPMLAGKTLNQGPDEARKAVQRKLNNTLAFTPEIRQVLLLGDAASQWTIEQETEFDALQGKQLELGEGRRALVTLSLSELLRLPERKAEVWRDLQPFRRDPGSDLA</sequence>
<keyword evidence="3" id="KW-1185">Reference proteome</keyword>
<accession>A0ABN1I822</accession>
<dbReference type="InterPro" id="IPR036895">
    <property type="entry name" value="Uracil-DNA_glycosylase-like_sf"/>
</dbReference>
<feature type="region of interest" description="Disordered" evidence="1">
    <location>
        <begin position="23"/>
        <end position="118"/>
    </location>
</feature>
<protein>
    <recommendedName>
        <fullName evidence="4">Uracil-DNA glycosylase-like domain-containing protein</fullName>
    </recommendedName>
</protein>
<proteinExistence type="predicted"/>
<dbReference type="Proteomes" id="UP001499915">
    <property type="component" value="Unassembled WGS sequence"/>
</dbReference>
<evidence type="ECO:0000256" key="1">
    <source>
        <dbReference type="SAM" id="MobiDB-lite"/>
    </source>
</evidence>
<feature type="compositionally biased region" description="Low complexity" evidence="1">
    <location>
        <begin position="63"/>
        <end position="75"/>
    </location>
</feature>
<organism evidence="2 3">
    <name type="scientific">Marinobacterium maritimum</name>
    <dbReference type="NCBI Taxonomy" id="500162"/>
    <lineage>
        <taxon>Bacteria</taxon>
        <taxon>Pseudomonadati</taxon>
        <taxon>Pseudomonadota</taxon>
        <taxon>Gammaproteobacteria</taxon>
        <taxon>Oceanospirillales</taxon>
        <taxon>Oceanospirillaceae</taxon>
        <taxon>Marinobacterium</taxon>
    </lineage>
</organism>
<dbReference type="RefSeq" id="WP_343806358.1">
    <property type="nucleotide sequence ID" value="NZ_BAAAET010000003.1"/>
</dbReference>
<name>A0ABN1I822_9GAMM</name>
<evidence type="ECO:0000313" key="2">
    <source>
        <dbReference type="EMBL" id="GAA0695856.1"/>
    </source>
</evidence>
<gene>
    <name evidence="2" type="ORF">GCM10009104_24630</name>
</gene>
<evidence type="ECO:0008006" key="4">
    <source>
        <dbReference type="Google" id="ProtNLM"/>
    </source>
</evidence>
<evidence type="ECO:0000313" key="3">
    <source>
        <dbReference type="Proteomes" id="UP001499915"/>
    </source>
</evidence>
<reference evidence="2 3" key="1">
    <citation type="journal article" date="2019" name="Int. J. Syst. Evol. Microbiol.">
        <title>The Global Catalogue of Microorganisms (GCM) 10K type strain sequencing project: providing services to taxonomists for standard genome sequencing and annotation.</title>
        <authorList>
            <consortium name="The Broad Institute Genomics Platform"/>
            <consortium name="The Broad Institute Genome Sequencing Center for Infectious Disease"/>
            <person name="Wu L."/>
            <person name="Ma J."/>
        </authorList>
    </citation>
    <scope>NUCLEOTIDE SEQUENCE [LARGE SCALE GENOMIC DNA]</scope>
    <source>
        <strain evidence="2 3">JCM 15134</strain>
    </source>
</reference>
<dbReference type="SUPFAM" id="SSF52141">
    <property type="entry name" value="Uracil-DNA glycosylase-like"/>
    <property type="match status" value="1"/>
</dbReference>
<comment type="caution">
    <text evidence="2">The sequence shown here is derived from an EMBL/GenBank/DDBJ whole genome shotgun (WGS) entry which is preliminary data.</text>
</comment>
<dbReference type="Gene3D" id="3.40.470.10">
    <property type="entry name" value="Uracil-DNA glycosylase-like domain"/>
    <property type="match status" value="1"/>
</dbReference>
<dbReference type="EMBL" id="BAAAET010000003">
    <property type="protein sequence ID" value="GAA0695856.1"/>
    <property type="molecule type" value="Genomic_DNA"/>
</dbReference>